<reference evidence="5" key="1">
    <citation type="submission" date="2019-09" db="EMBL/GenBank/DDBJ databases">
        <title>Characterisation of the sponge microbiome using genome-centric metagenomics.</title>
        <authorList>
            <person name="Engelberts J.P."/>
            <person name="Robbins S.J."/>
            <person name="De Goeij J.M."/>
            <person name="Aranda M."/>
            <person name="Bell S.C."/>
            <person name="Webster N.S."/>
        </authorList>
    </citation>
    <scope>NUCLEOTIDE SEQUENCE</scope>
    <source>
        <strain evidence="5">SB0662_bin_9</strain>
    </source>
</reference>
<proteinExistence type="inferred from homology"/>
<dbReference type="GO" id="GO:0016491">
    <property type="term" value="F:oxidoreductase activity"/>
    <property type="evidence" value="ECO:0007669"/>
    <property type="project" value="UniProtKB-KW"/>
</dbReference>
<evidence type="ECO:0000313" key="5">
    <source>
        <dbReference type="EMBL" id="MYD90241.1"/>
    </source>
</evidence>
<keyword evidence="2" id="KW-0560">Oxidoreductase</keyword>
<dbReference type="AlphaFoldDB" id="A0A6B1DSN6"/>
<evidence type="ECO:0000256" key="1">
    <source>
        <dbReference type="ARBA" id="ARBA00010928"/>
    </source>
</evidence>
<evidence type="ECO:0000259" key="3">
    <source>
        <dbReference type="Pfam" id="PF01408"/>
    </source>
</evidence>
<dbReference type="PANTHER" id="PTHR43708:SF5">
    <property type="entry name" value="CONSERVED EXPRESSED OXIDOREDUCTASE (EUROFUNG)-RELATED"/>
    <property type="match status" value="1"/>
</dbReference>
<name>A0A6B1DSN6_9CHLR</name>
<feature type="domain" description="GFO/IDH/MocA-like oxidoreductase" evidence="4">
    <location>
        <begin position="134"/>
        <end position="260"/>
    </location>
</feature>
<feature type="domain" description="Gfo/Idh/MocA-like oxidoreductase N-terminal" evidence="3">
    <location>
        <begin position="21"/>
        <end position="124"/>
    </location>
</feature>
<dbReference type="GO" id="GO:0000166">
    <property type="term" value="F:nucleotide binding"/>
    <property type="evidence" value="ECO:0007669"/>
    <property type="project" value="InterPro"/>
</dbReference>
<dbReference type="Pfam" id="PF22725">
    <property type="entry name" value="GFO_IDH_MocA_C3"/>
    <property type="match status" value="1"/>
</dbReference>
<dbReference type="InterPro" id="IPR055170">
    <property type="entry name" value="GFO_IDH_MocA-like_dom"/>
</dbReference>
<dbReference type="SUPFAM" id="SSF51735">
    <property type="entry name" value="NAD(P)-binding Rossmann-fold domains"/>
    <property type="match status" value="1"/>
</dbReference>
<protein>
    <submittedName>
        <fullName evidence="5">Gfo/Idh/MocA family oxidoreductase</fullName>
    </submittedName>
</protein>
<dbReference type="InterPro" id="IPR000683">
    <property type="entry name" value="Gfo/Idh/MocA-like_OxRdtase_N"/>
</dbReference>
<gene>
    <name evidence="5" type="ORF">F4Y08_07865</name>
</gene>
<dbReference type="Gene3D" id="3.30.360.10">
    <property type="entry name" value="Dihydrodipicolinate Reductase, domain 2"/>
    <property type="match status" value="1"/>
</dbReference>
<evidence type="ECO:0000256" key="2">
    <source>
        <dbReference type="ARBA" id="ARBA00023002"/>
    </source>
</evidence>
<dbReference type="Gene3D" id="3.40.50.720">
    <property type="entry name" value="NAD(P)-binding Rossmann-like Domain"/>
    <property type="match status" value="1"/>
</dbReference>
<comment type="similarity">
    <text evidence="1">Belongs to the Gfo/Idh/MocA family.</text>
</comment>
<accession>A0A6B1DSN6</accession>
<dbReference type="EMBL" id="VXPY01000053">
    <property type="protein sequence ID" value="MYD90241.1"/>
    <property type="molecule type" value="Genomic_DNA"/>
</dbReference>
<sequence length="346" mass="37283">MAEELKIGVLGLTHDHAWGNLAELEASDLGRLVAAADPNAELQDKVQADTSCERVYDEPEEMLSDETLDAVYVFGDNLNGAANAAMALATDLPVLVEKPMASTVALADVMLQASRESDRALMINWPFAWWPSMQQALAMAEAGDIGRVFSTRYRSAHNGPRALGCSEYFCEWLYDSELNGAGALMDYCCYGAALAAAVLGRPSTVTGVSNRLVHDFSPQEDNAILILNYPDAMSVTEASWSQIGHVTSYVGVLYGTTGTLQITSDRLLLATEEHDMGVEVDLPPVPDHWSSATACFLNHLVNGTDIIPLCTDTVGRNAQEILQAGLESCHTGEAVSLPLPFLNPYV</sequence>
<comment type="caution">
    <text evidence="5">The sequence shown here is derived from an EMBL/GenBank/DDBJ whole genome shotgun (WGS) entry which is preliminary data.</text>
</comment>
<dbReference type="InterPro" id="IPR036291">
    <property type="entry name" value="NAD(P)-bd_dom_sf"/>
</dbReference>
<dbReference type="Pfam" id="PF01408">
    <property type="entry name" value="GFO_IDH_MocA"/>
    <property type="match status" value="1"/>
</dbReference>
<organism evidence="5">
    <name type="scientific">Caldilineaceae bacterium SB0662_bin_9</name>
    <dbReference type="NCBI Taxonomy" id="2605258"/>
    <lineage>
        <taxon>Bacteria</taxon>
        <taxon>Bacillati</taxon>
        <taxon>Chloroflexota</taxon>
        <taxon>Caldilineae</taxon>
        <taxon>Caldilineales</taxon>
        <taxon>Caldilineaceae</taxon>
    </lineage>
</organism>
<evidence type="ECO:0000259" key="4">
    <source>
        <dbReference type="Pfam" id="PF22725"/>
    </source>
</evidence>
<dbReference type="SUPFAM" id="SSF55347">
    <property type="entry name" value="Glyceraldehyde-3-phosphate dehydrogenase-like, C-terminal domain"/>
    <property type="match status" value="1"/>
</dbReference>
<dbReference type="PANTHER" id="PTHR43708">
    <property type="entry name" value="CONSERVED EXPRESSED OXIDOREDUCTASE (EUROFUNG)"/>
    <property type="match status" value="1"/>
</dbReference>
<dbReference type="InterPro" id="IPR051317">
    <property type="entry name" value="Gfo/Idh/MocA_oxidoreduct"/>
</dbReference>